<dbReference type="Proteomes" id="UP000295341">
    <property type="component" value="Unassembled WGS sequence"/>
</dbReference>
<name>A0A4R7PE33_9GAMM</name>
<dbReference type="Gene3D" id="3.40.50.1820">
    <property type="entry name" value="alpha/beta hydrolase"/>
    <property type="match status" value="1"/>
</dbReference>
<dbReference type="AlphaFoldDB" id="A0A4R7PE33"/>
<organism evidence="1 2">
    <name type="scientific">Panacagrimonas perspica</name>
    <dbReference type="NCBI Taxonomy" id="381431"/>
    <lineage>
        <taxon>Bacteria</taxon>
        <taxon>Pseudomonadati</taxon>
        <taxon>Pseudomonadota</taxon>
        <taxon>Gammaproteobacteria</taxon>
        <taxon>Nevskiales</taxon>
        <taxon>Nevskiaceae</taxon>
        <taxon>Panacagrimonas</taxon>
    </lineage>
</organism>
<dbReference type="RefSeq" id="WP_133880371.1">
    <property type="nucleotide sequence ID" value="NZ_MWIN01000012.1"/>
</dbReference>
<sequence>MGNAAKQSLKNSFRAAGSPELLLVPGLHDSGPSHWQSHWEQSLGAGRVVQHDCHRADLASWSERIVEVALRGPRDLVLVAHSFGCLAAVHAAPRLLTHLRAVMLVAPASPAKFDIRFDGLGPIDVPSLLVASRNDPWLGFGDAGELAQRWSSRLHDLGLAGHVNAESGYGPWSEGLALLSDLVDSTHADVLRHPTRSSTAGPQQAARS</sequence>
<reference evidence="1 2" key="1">
    <citation type="submission" date="2019-03" db="EMBL/GenBank/DDBJ databases">
        <title>Genomic Encyclopedia of Type Strains, Phase IV (KMG-IV): sequencing the most valuable type-strain genomes for metagenomic binning, comparative biology and taxonomic classification.</title>
        <authorList>
            <person name="Goeker M."/>
        </authorList>
    </citation>
    <scope>NUCLEOTIDE SEQUENCE [LARGE SCALE GENOMIC DNA]</scope>
    <source>
        <strain evidence="1 2">DSM 26377</strain>
    </source>
</reference>
<dbReference type="InterPro" id="IPR029058">
    <property type="entry name" value="AB_hydrolase_fold"/>
</dbReference>
<dbReference type="EMBL" id="SOBT01000008">
    <property type="protein sequence ID" value="TDU31811.1"/>
    <property type="molecule type" value="Genomic_DNA"/>
</dbReference>
<protein>
    <recommendedName>
        <fullName evidence="3">Alpha/beta hydrolase</fullName>
    </recommendedName>
</protein>
<evidence type="ECO:0008006" key="3">
    <source>
        <dbReference type="Google" id="ProtNLM"/>
    </source>
</evidence>
<evidence type="ECO:0000313" key="1">
    <source>
        <dbReference type="EMBL" id="TDU31811.1"/>
    </source>
</evidence>
<dbReference type="SUPFAM" id="SSF53474">
    <property type="entry name" value="alpha/beta-Hydrolases"/>
    <property type="match status" value="1"/>
</dbReference>
<keyword evidence="2" id="KW-1185">Reference proteome</keyword>
<comment type="caution">
    <text evidence="1">The sequence shown here is derived from an EMBL/GenBank/DDBJ whole genome shotgun (WGS) entry which is preliminary data.</text>
</comment>
<accession>A0A4R7PE33</accession>
<evidence type="ECO:0000313" key="2">
    <source>
        <dbReference type="Proteomes" id="UP000295341"/>
    </source>
</evidence>
<gene>
    <name evidence="1" type="ORF">DFR24_1193</name>
</gene>
<dbReference type="OrthoDB" id="9804993at2"/>
<dbReference type="InterPro" id="IPR010662">
    <property type="entry name" value="RBBP9/YdeN"/>
</dbReference>
<proteinExistence type="predicted"/>
<dbReference type="Pfam" id="PF06821">
    <property type="entry name" value="Ser_hydrolase"/>
    <property type="match status" value="1"/>
</dbReference>
<dbReference type="GO" id="GO:0016787">
    <property type="term" value="F:hydrolase activity"/>
    <property type="evidence" value="ECO:0007669"/>
    <property type="project" value="InterPro"/>
</dbReference>